<dbReference type="FunCoup" id="A0A7F5R3F1">
    <property type="interactions" value="139"/>
</dbReference>
<evidence type="ECO:0000313" key="1">
    <source>
        <dbReference type="Proteomes" id="UP000192223"/>
    </source>
</evidence>
<dbReference type="PANTHER" id="PTHR13617:SF14">
    <property type="entry name" value="PROTEIN ABHD18"/>
    <property type="match status" value="1"/>
</dbReference>
<dbReference type="InterPro" id="IPR019149">
    <property type="entry name" value="ABHD18"/>
</dbReference>
<reference evidence="2" key="1">
    <citation type="submission" date="2025-08" db="UniProtKB">
        <authorList>
            <consortium name="RefSeq"/>
        </authorList>
    </citation>
    <scope>IDENTIFICATION</scope>
    <source>
        <tissue evidence="2">Entire body</tissue>
    </source>
</reference>
<dbReference type="PANTHER" id="PTHR13617">
    <property type="entry name" value="PROTEIN ABHD18"/>
    <property type="match status" value="1"/>
</dbReference>
<dbReference type="RefSeq" id="XP_025830127.1">
    <property type="nucleotide sequence ID" value="XM_025974342.1"/>
</dbReference>
<organism evidence="1 2">
    <name type="scientific">Agrilus planipennis</name>
    <name type="common">Emerald ash borer</name>
    <name type="synonym">Agrilus marcopoli</name>
    <dbReference type="NCBI Taxonomy" id="224129"/>
    <lineage>
        <taxon>Eukaryota</taxon>
        <taxon>Metazoa</taxon>
        <taxon>Ecdysozoa</taxon>
        <taxon>Arthropoda</taxon>
        <taxon>Hexapoda</taxon>
        <taxon>Insecta</taxon>
        <taxon>Pterygota</taxon>
        <taxon>Neoptera</taxon>
        <taxon>Endopterygota</taxon>
        <taxon>Coleoptera</taxon>
        <taxon>Polyphaga</taxon>
        <taxon>Elateriformia</taxon>
        <taxon>Buprestoidea</taxon>
        <taxon>Buprestidae</taxon>
        <taxon>Agrilinae</taxon>
        <taxon>Agrilus</taxon>
    </lineage>
</organism>
<dbReference type="AlphaFoldDB" id="A0A7F5R3F1"/>
<keyword evidence="1" id="KW-1185">Reference proteome</keyword>
<dbReference type="InterPro" id="IPR029058">
    <property type="entry name" value="AB_hydrolase_fold"/>
</dbReference>
<dbReference type="KEGG" id="apln:108739265"/>
<dbReference type="SUPFAM" id="SSF53474">
    <property type="entry name" value="alpha/beta-Hydrolases"/>
    <property type="match status" value="1"/>
</dbReference>
<sequence>MPVSRLDKVYRKILLSKFFTRGWGSPDNLARLFKFRKIVSNRETCFKLVPSDYPITILSEQSWNDCKILEGKFDSPLANYLPEVVPNEVKTAYFQVILPKQWKYSSARPVCIHLAGTGDHYFWRRRNVMAKPLLKAGIGAIILENPFYGYRKPKDQIRSSLHNVSDIFVMGGCLILECLALLHWCEKMGFGPLGVSGLSMGGHMASLAATNWPKPLVLVPCLSWSTASSVFTEGVMSEAIDWELLEEQFRTNSRYSEELSKMCKILSNPFRDIELTPIRNISKESLTPYELLSFLHTAKANYSGFENKATKENLVWNLVPSRDLNELKSFIHVQVPESLSRSNKWEKEAIWFMKGMMDECTHLKNFSVPFDTSLIIALCAISDGYVPREGCSKLEDIWPGATVRYLNTGHVGAYIWYLKEFRKAIVEAFEKAIIKMAAKIDLL</sequence>
<accession>A0A7F5R3F1</accession>
<dbReference type="GeneID" id="108739265"/>
<dbReference type="Gene3D" id="3.40.50.1820">
    <property type="entry name" value="alpha/beta hydrolase"/>
    <property type="match status" value="1"/>
</dbReference>
<name>A0A7F5R3F1_AGRPL</name>
<dbReference type="Proteomes" id="UP000192223">
    <property type="component" value="Unplaced"/>
</dbReference>
<dbReference type="InParanoid" id="A0A7F5R3F1"/>
<protein>
    <submittedName>
        <fullName evidence="2">Protein ABHD18</fullName>
    </submittedName>
</protein>
<proteinExistence type="predicted"/>
<gene>
    <name evidence="2" type="primary">LOC108739265</name>
</gene>
<dbReference type="Pfam" id="PF09752">
    <property type="entry name" value="ABHD18"/>
    <property type="match status" value="1"/>
</dbReference>
<dbReference type="OrthoDB" id="9987145at2759"/>
<evidence type="ECO:0000313" key="2">
    <source>
        <dbReference type="RefSeq" id="XP_025830127.1"/>
    </source>
</evidence>